<dbReference type="AlphaFoldDB" id="A0A8C5M102"/>
<dbReference type="InterPro" id="IPR057837">
    <property type="entry name" value="PH_SWAP70"/>
</dbReference>
<dbReference type="PANTHER" id="PTHR14383">
    <property type="entry name" value="SWAP-70 RECOMBINASE"/>
    <property type="match status" value="1"/>
</dbReference>
<feature type="region of interest" description="Disordered" evidence="2">
    <location>
        <begin position="643"/>
        <end position="671"/>
    </location>
</feature>
<keyword evidence="5" id="KW-1185">Reference proteome</keyword>
<dbReference type="InterPro" id="IPR057836">
    <property type="entry name" value="EF-hand_SWAP70_N"/>
</dbReference>
<dbReference type="Pfam" id="PF25530">
    <property type="entry name" value="EF-hand_SWAP70_N"/>
    <property type="match status" value="1"/>
</dbReference>
<reference evidence="4" key="2">
    <citation type="submission" date="2025-09" db="UniProtKB">
        <authorList>
            <consortium name="Ensembl"/>
        </authorList>
    </citation>
    <scope>IDENTIFICATION</scope>
</reference>
<dbReference type="CDD" id="cd13273">
    <property type="entry name" value="PH_SWAP-70"/>
    <property type="match status" value="1"/>
</dbReference>
<feature type="compositionally biased region" description="Polar residues" evidence="2">
    <location>
        <begin position="652"/>
        <end position="671"/>
    </location>
</feature>
<dbReference type="PANTHER" id="PTHR14383:SF2">
    <property type="entry name" value="DIFFERENTIALLY EXPRESSED IN FDCP 6 HOMOLOG"/>
    <property type="match status" value="1"/>
</dbReference>
<feature type="domain" description="PH" evidence="3">
    <location>
        <begin position="273"/>
        <end position="369"/>
    </location>
</feature>
<dbReference type="FunFam" id="2.30.29.30:FF:000286">
    <property type="entry name" value="PH-protein kinase domain containing protein"/>
    <property type="match status" value="1"/>
</dbReference>
<organism evidence="4 5">
    <name type="scientific">Leptobrachium leishanense</name>
    <name type="common">Leishan spiny toad</name>
    <dbReference type="NCBI Taxonomy" id="445787"/>
    <lineage>
        <taxon>Eukaryota</taxon>
        <taxon>Metazoa</taxon>
        <taxon>Chordata</taxon>
        <taxon>Craniata</taxon>
        <taxon>Vertebrata</taxon>
        <taxon>Euteleostomi</taxon>
        <taxon>Amphibia</taxon>
        <taxon>Batrachia</taxon>
        <taxon>Anura</taxon>
        <taxon>Pelobatoidea</taxon>
        <taxon>Megophryidae</taxon>
        <taxon>Leptobrachium</taxon>
    </lineage>
</organism>
<name>A0A8C5M102_9ANUR</name>
<evidence type="ECO:0000313" key="4">
    <source>
        <dbReference type="Ensembl" id="ENSLLEP00000005125.1"/>
    </source>
</evidence>
<dbReference type="InterPro" id="IPR011993">
    <property type="entry name" value="PH-like_dom_sf"/>
</dbReference>
<dbReference type="Proteomes" id="UP000694569">
    <property type="component" value="Unplaced"/>
</dbReference>
<dbReference type="OrthoDB" id="8434295at2759"/>
<sequence>MFLKLIIFSNCEEHISVDSTSADKSFCFARLLIFFILDKVPLVWGNKLGATRFLLCGCDTVVGNFSMSLRNELLKSVWYAFTSLDTEKSGKVSKSQLKVLSHNLYTVLCIPHDPVALEDHFRDDDDGPVSSQGYMPYLNQYILDKVVEGSFVKEHFHELCWTLTAKKNYHPEGAALPFKDAFRLWCLFNYLSEDTYPLIMVPDEVQYLLQKLLTMTRLEVGEVEFEELFSTMPSGVTVWQFLKLATSPNLLRDISMESLSMAIQDLYEEVIQDVLKQGYLLKKGNLRRTWTERWFVLKPSSLCYYVNEECKEKKGSIAIDKDCGAEILPDRDGRRCMFCVKTTTKTYEMSASDTKHRQEWVTGIQTAIRLQQSETRSLHRELQIKRREQRELKEQRRAARELEIQRLAELQSEKERQQKELEQLRDAQKKAEEAILQEQQRHRNQQEEMQNQLAVQLREAEEARATMQAEMQLKDMEATQQRQRIRELEQLQDHLQEALVQEIRARRDEEEYRQAQAKLLMQEEEKLHALLRMREEQIKYVERAQREKQELQQEMEMKSKELQEAQKQLEDVREDRERADRNVQVAQRKLHQASTNVRHWNVQMNRLMHPISPGEKRVASAVGFQGLWGVSLTRQDSPMKWLQSSFEKDSVHSASNQMEKQPNAPSRSNQI</sequence>
<evidence type="ECO:0000259" key="3">
    <source>
        <dbReference type="PROSITE" id="PS50003"/>
    </source>
</evidence>
<dbReference type="GO" id="GO:0005634">
    <property type="term" value="C:nucleus"/>
    <property type="evidence" value="ECO:0007669"/>
    <property type="project" value="TreeGrafter"/>
</dbReference>
<dbReference type="SUPFAM" id="SSF47473">
    <property type="entry name" value="EF-hand"/>
    <property type="match status" value="1"/>
</dbReference>
<feature type="coiled-coil region" evidence="1">
    <location>
        <begin position="375"/>
        <end position="596"/>
    </location>
</feature>
<accession>A0A8C5M102</accession>
<dbReference type="Pfam" id="PF00169">
    <property type="entry name" value="PH"/>
    <property type="match status" value="1"/>
</dbReference>
<dbReference type="Ensembl" id="ENSLLET00000005350.1">
    <property type="protein sequence ID" value="ENSLLEP00000005125.1"/>
    <property type="gene ID" value="ENSLLEG00000003277.1"/>
</dbReference>
<evidence type="ECO:0000313" key="5">
    <source>
        <dbReference type="Proteomes" id="UP000694569"/>
    </source>
</evidence>
<dbReference type="SUPFAM" id="SSF50729">
    <property type="entry name" value="PH domain-like"/>
    <property type="match status" value="1"/>
</dbReference>
<dbReference type="GeneTree" id="ENSGT00950000183017"/>
<evidence type="ECO:0000256" key="1">
    <source>
        <dbReference type="SAM" id="Coils"/>
    </source>
</evidence>
<protein>
    <recommendedName>
        <fullName evidence="3">PH domain-containing protein</fullName>
    </recommendedName>
</protein>
<dbReference type="SMART" id="SM00233">
    <property type="entry name" value="PH"/>
    <property type="match status" value="1"/>
</dbReference>
<proteinExistence type="predicted"/>
<dbReference type="InterPro" id="IPR011992">
    <property type="entry name" value="EF-hand-dom_pair"/>
</dbReference>
<dbReference type="Gene3D" id="2.30.29.30">
    <property type="entry name" value="Pleckstrin-homology domain (PH domain)/Phosphotyrosine-binding domain (PTB)"/>
    <property type="match status" value="1"/>
</dbReference>
<dbReference type="GO" id="GO:0005737">
    <property type="term" value="C:cytoplasm"/>
    <property type="evidence" value="ECO:0007669"/>
    <property type="project" value="TreeGrafter"/>
</dbReference>
<evidence type="ECO:0000256" key="2">
    <source>
        <dbReference type="SAM" id="MobiDB-lite"/>
    </source>
</evidence>
<dbReference type="PROSITE" id="PS50003">
    <property type="entry name" value="PH_DOMAIN"/>
    <property type="match status" value="1"/>
</dbReference>
<dbReference type="InterPro" id="IPR001849">
    <property type="entry name" value="PH_domain"/>
</dbReference>
<keyword evidence="1" id="KW-0175">Coiled coil</keyword>
<reference evidence="4" key="1">
    <citation type="submission" date="2025-08" db="UniProtKB">
        <authorList>
            <consortium name="Ensembl"/>
        </authorList>
    </citation>
    <scope>IDENTIFICATION</scope>
</reference>